<dbReference type="InterPro" id="IPR023631">
    <property type="entry name" value="Amidase_dom"/>
</dbReference>
<dbReference type="PANTHER" id="PTHR11895">
    <property type="entry name" value="TRANSAMIDASE"/>
    <property type="match status" value="1"/>
</dbReference>
<dbReference type="AlphaFoldDB" id="A0A5M3X200"/>
<dbReference type="Pfam" id="PF01425">
    <property type="entry name" value="Amidase"/>
    <property type="match status" value="1"/>
</dbReference>
<evidence type="ECO:0000259" key="2">
    <source>
        <dbReference type="Pfam" id="PF01425"/>
    </source>
</evidence>
<sequence>MGTISRYLRVGRLPFSSVTSIHDLTALELAAAVRNRELSPVEITEHYLDRIDRLGASVGAYVTVTAEMALDQARQLETQDPAKRPLFGVPIPIKDLNLVKDVPIYFGSATYEGFVAPVSDSVVDRLRDAGTIMLGKTSTPEFGLPCYTETAISEPARTPWDVTRSAGGSSGGAAAAVAAGLAPAAQGSDGAGSIRIPASVCGLYGIKPSRGRISFAPIVPDLAGLSTNGPITRDVADAAALLDVMAHNNPGDLYYAPPPALGSFTAYAGRDPGRLRIARYIDPVVADAEVHPEVRAAYESASAVLAGLGHEIVDIASPFGPDMVPEFERMWFSFACMHPVAEELESQLRPLTAWLRERGFLTPAPDFLKAQSALQLATRFALLITDEYDAVLTPTVTQPPAPVGWFEDVDDPKETFQRMKAFAPFAATSNVSGQPAVNLPLYWTPEGLPIGVMLSGRYGEEGLLISLSSQVEASVGGFWGDRRPQIWD</sequence>
<dbReference type="Proteomes" id="UP000331127">
    <property type="component" value="Unassembled WGS sequence"/>
</dbReference>
<organism evidence="3 4">
    <name type="scientific">Acrocarpospora macrocephala</name>
    <dbReference type="NCBI Taxonomy" id="150177"/>
    <lineage>
        <taxon>Bacteria</taxon>
        <taxon>Bacillati</taxon>
        <taxon>Actinomycetota</taxon>
        <taxon>Actinomycetes</taxon>
        <taxon>Streptosporangiales</taxon>
        <taxon>Streptosporangiaceae</taxon>
        <taxon>Acrocarpospora</taxon>
    </lineage>
</organism>
<reference evidence="3 4" key="1">
    <citation type="submission" date="2019-10" db="EMBL/GenBank/DDBJ databases">
        <title>Whole genome shotgun sequence of Acrocarpospora macrocephala NBRC 16266.</title>
        <authorList>
            <person name="Ichikawa N."/>
            <person name="Kimura A."/>
            <person name="Kitahashi Y."/>
            <person name="Komaki H."/>
            <person name="Oguchi A."/>
        </authorList>
    </citation>
    <scope>NUCLEOTIDE SEQUENCE [LARGE SCALE GENOMIC DNA]</scope>
    <source>
        <strain evidence="3 4">NBRC 16266</strain>
    </source>
</reference>
<comment type="similarity">
    <text evidence="1">Belongs to the amidase family.</text>
</comment>
<name>A0A5M3X200_9ACTN</name>
<dbReference type="InterPro" id="IPR020556">
    <property type="entry name" value="Amidase_CS"/>
</dbReference>
<protein>
    <submittedName>
        <fullName evidence="3">Amidase</fullName>
    </submittedName>
</protein>
<proteinExistence type="inferred from homology"/>
<dbReference type="EMBL" id="BLAE01000070">
    <property type="protein sequence ID" value="GES15134.1"/>
    <property type="molecule type" value="Genomic_DNA"/>
</dbReference>
<keyword evidence="4" id="KW-1185">Reference proteome</keyword>
<dbReference type="GO" id="GO:0003824">
    <property type="term" value="F:catalytic activity"/>
    <property type="evidence" value="ECO:0007669"/>
    <property type="project" value="InterPro"/>
</dbReference>
<dbReference type="InterPro" id="IPR000120">
    <property type="entry name" value="Amidase"/>
</dbReference>
<accession>A0A5M3X200</accession>
<gene>
    <name evidence="3" type="ORF">Amac_087310</name>
</gene>
<dbReference type="SUPFAM" id="SSF75304">
    <property type="entry name" value="Amidase signature (AS) enzymes"/>
    <property type="match status" value="1"/>
</dbReference>
<evidence type="ECO:0000313" key="4">
    <source>
        <dbReference type="Proteomes" id="UP000331127"/>
    </source>
</evidence>
<feature type="domain" description="Amidase" evidence="2">
    <location>
        <begin position="42"/>
        <end position="464"/>
    </location>
</feature>
<dbReference type="InterPro" id="IPR036928">
    <property type="entry name" value="AS_sf"/>
</dbReference>
<evidence type="ECO:0000256" key="1">
    <source>
        <dbReference type="ARBA" id="ARBA00009199"/>
    </source>
</evidence>
<dbReference type="PROSITE" id="PS00571">
    <property type="entry name" value="AMIDASES"/>
    <property type="match status" value="1"/>
</dbReference>
<evidence type="ECO:0000313" key="3">
    <source>
        <dbReference type="EMBL" id="GES15134.1"/>
    </source>
</evidence>
<comment type="caution">
    <text evidence="3">The sequence shown here is derived from an EMBL/GenBank/DDBJ whole genome shotgun (WGS) entry which is preliminary data.</text>
</comment>
<dbReference type="Gene3D" id="3.90.1300.10">
    <property type="entry name" value="Amidase signature (AS) domain"/>
    <property type="match status" value="1"/>
</dbReference>
<dbReference type="PANTHER" id="PTHR11895:SF7">
    <property type="entry name" value="GLUTAMYL-TRNA(GLN) AMIDOTRANSFERASE SUBUNIT A, MITOCHONDRIAL"/>
    <property type="match status" value="1"/>
</dbReference>